<reference evidence="1" key="1">
    <citation type="submission" date="2013-08" db="EMBL/GenBank/DDBJ databases">
        <authorList>
            <person name="Mendez C."/>
            <person name="Richter M."/>
            <person name="Ferrer M."/>
            <person name="Sanchez J."/>
        </authorList>
    </citation>
    <scope>NUCLEOTIDE SEQUENCE</scope>
</reference>
<accession>T1CTL6</accession>
<reference evidence="1" key="2">
    <citation type="journal article" date="2014" name="ISME J.">
        <title>Microbial stratification in low pH oxic and suboxic macroscopic growths along an acid mine drainage.</title>
        <authorList>
            <person name="Mendez-Garcia C."/>
            <person name="Mesa V."/>
            <person name="Sprenger R.R."/>
            <person name="Richter M."/>
            <person name="Diez M.S."/>
            <person name="Solano J."/>
            <person name="Bargiela R."/>
            <person name="Golyshina O.V."/>
            <person name="Manteca A."/>
            <person name="Ramos J.L."/>
            <person name="Gallego J.R."/>
            <person name="Llorente I."/>
            <person name="Martins Dos Santos V.A."/>
            <person name="Jensen O.N."/>
            <person name="Pelaez A.I."/>
            <person name="Sanchez J."/>
            <person name="Ferrer M."/>
        </authorList>
    </citation>
    <scope>NUCLEOTIDE SEQUENCE</scope>
</reference>
<dbReference type="EMBL" id="AUZY01002564">
    <property type="protein sequence ID" value="EQD72049.1"/>
    <property type="molecule type" value="Genomic_DNA"/>
</dbReference>
<protein>
    <submittedName>
        <fullName evidence="1">Zinc finger SWIM domain-containing protein</fullName>
    </submittedName>
</protein>
<comment type="caution">
    <text evidence="1">The sequence shown here is derived from an EMBL/GenBank/DDBJ whole genome shotgun (WGS) entry which is preliminary data.</text>
</comment>
<proteinExistence type="predicted"/>
<evidence type="ECO:0000313" key="1">
    <source>
        <dbReference type="EMBL" id="EQD72049.1"/>
    </source>
</evidence>
<sequence length="194" mass="21645">MQHARTDGELEQELLAAAAKRSGQPLRLEPFLAAFDEAADWDDEYVGHEESFEYVSGVEKVVDRYEGLLKDGHATAVMRLTEKALATMENKMRSVNDSYGNVSGVMERLQKLHHEACQKAGTDPEALARWVFDWKHRAEYGFLSDAPKPYADVLGKKGLAIYAALTVQPKENSGCPCGHLKGTYWSGVIWPDDE</sequence>
<dbReference type="AlphaFoldDB" id="T1CTL6"/>
<gene>
    <name evidence="1" type="ORF">B1B_04095</name>
</gene>
<name>T1CTL6_9ZZZZ</name>
<organism evidence="1">
    <name type="scientific">mine drainage metagenome</name>
    <dbReference type="NCBI Taxonomy" id="410659"/>
    <lineage>
        <taxon>unclassified sequences</taxon>
        <taxon>metagenomes</taxon>
        <taxon>ecological metagenomes</taxon>
    </lineage>
</organism>